<dbReference type="Proteomes" id="UP001241377">
    <property type="component" value="Unassembled WGS sequence"/>
</dbReference>
<proteinExistence type="predicted"/>
<dbReference type="EMBL" id="JASBWR010000015">
    <property type="protein sequence ID" value="KAJ9109837.1"/>
    <property type="molecule type" value="Genomic_DNA"/>
</dbReference>
<comment type="caution">
    <text evidence="1">The sequence shown here is derived from an EMBL/GenBank/DDBJ whole genome shotgun (WGS) entry which is preliminary data.</text>
</comment>
<protein>
    <submittedName>
        <fullName evidence="1">Uncharacterized protein</fullName>
    </submittedName>
</protein>
<sequence>MFNDAENPWPPRGSQRDDKANGPPHDRSRGIEGIAIDDPQVPNLEQDRSAEPLSDFDFIAKTFPLPLERNQQPGEVKRDDFRDFPIGIPLLEGEAELLTEADLSGSESLHGGEAWAREDLALWRSQCHLSGNFQSTTSLPATLTVLPPSSENRNCSVISLPISLPDLCDSTATSTTFNLSARDPSGWPNGSPDMPEMIREHHIQQNDKEQNASAQHVNMSTAENYQCKFRCEHVVR</sequence>
<gene>
    <name evidence="1" type="ORF">QFC19_001816</name>
</gene>
<accession>A0ACC2WDU6</accession>
<evidence type="ECO:0000313" key="2">
    <source>
        <dbReference type="Proteomes" id="UP001241377"/>
    </source>
</evidence>
<keyword evidence="2" id="KW-1185">Reference proteome</keyword>
<reference evidence="1" key="1">
    <citation type="submission" date="2023-04" db="EMBL/GenBank/DDBJ databases">
        <title>Draft Genome sequencing of Naganishia species isolated from polar environments using Oxford Nanopore Technology.</title>
        <authorList>
            <person name="Leo P."/>
            <person name="Venkateswaran K."/>
        </authorList>
    </citation>
    <scope>NUCLEOTIDE SEQUENCE</scope>
    <source>
        <strain evidence="1">MNA-CCFEE 5261</strain>
    </source>
</reference>
<organism evidence="1 2">
    <name type="scientific">Naganishia cerealis</name>
    <dbReference type="NCBI Taxonomy" id="610337"/>
    <lineage>
        <taxon>Eukaryota</taxon>
        <taxon>Fungi</taxon>
        <taxon>Dikarya</taxon>
        <taxon>Basidiomycota</taxon>
        <taxon>Agaricomycotina</taxon>
        <taxon>Tremellomycetes</taxon>
        <taxon>Filobasidiales</taxon>
        <taxon>Filobasidiaceae</taxon>
        <taxon>Naganishia</taxon>
    </lineage>
</organism>
<name>A0ACC2WDU6_9TREE</name>
<evidence type="ECO:0000313" key="1">
    <source>
        <dbReference type="EMBL" id="KAJ9109837.1"/>
    </source>
</evidence>